<reference evidence="1" key="1">
    <citation type="submission" date="2022-03" db="EMBL/GenBank/DDBJ databases">
        <authorList>
            <person name="Martin H S."/>
        </authorList>
    </citation>
    <scope>NUCLEOTIDE SEQUENCE</scope>
</reference>
<proteinExistence type="predicted"/>
<keyword evidence="2" id="KW-1185">Reference proteome</keyword>
<organism evidence="1 2">
    <name type="scientific">Iphiclides podalirius</name>
    <name type="common">scarce swallowtail</name>
    <dbReference type="NCBI Taxonomy" id="110791"/>
    <lineage>
        <taxon>Eukaryota</taxon>
        <taxon>Metazoa</taxon>
        <taxon>Ecdysozoa</taxon>
        <taxon>Arthropoda</taxon>
        <taxon>Hexapoda</taxon>
        <taxon>Insecta</taxon>
        <taxon>Pterygota</taxon>
        <taxon>Neoptera</taxon>
        <taxon>Endopterygota</taxon>
        <taxon>Lepidoptera</taxon>
        <taxon>Glossata</taxon>
        <taxon>Ditrysia</taxon>
        <taxon>Papilionoidea</taxon>
        <taxon>Papilionidae</taxon>
        <taxon>Papilioninae</taxon>
        <taxon>Iphiclides</taxon>
    </lineage>
</organism>
<evidence type="ECO:0000313" key="1">
    <source>
        <dbReference type="EMBL" id="CAH2041119.1"/>
    </source>
</evidence>
<feature type="non-terminal residue" evidence="1">
    <location>
        <position position="112"/>
    </location>
</feature>
<evidence type="ECO:0000313" key="2">
    <source>
        <dbReference type="Proteomes" id="UP000837857"/>
    </source>
</evidence>
<name>A0ABN8HW41_9NEOP</name>
<sequence>MSAHCFTRMAGNLTEPIATDVLGRLANLLLPGFGHVKDLFTHGEAKRNPRCVSIPRQYCAWPLSTAAPLMLWWWLLPTLRSRVVRGKATDQVPCWARNLTEDWHKVEVSYKE</sequence>
<gene>
    <name evidence="1" type="ORF">IPOD504_LOCUS2915</name>
</gene>
<accession>A0ABN8HW41</accession>
<protein>
    <submittedName>
        <fullName evidence="1">Uncharacterized protein</fullName>
    </submittedName>
</protein>
<dbReference type="Proteomes" id="UP000837857">
    <property type="component" value="Chromosome 13"/>
</dbReference>
<dbReference type="EMBL" id="OW152825">
    <property type="protein sequence ID" value="CAH2041119.1"/>
    <property type="molecule type" value="Genomic_DNA"/>
</dbReference>